<organism evidence="1 2">
    <name type="scientific">Desulfomicrobium apsheronum</name>
    <dbReference type="NCBI Taxonomy" id="52560"/>
    <lineage>
        <taxon>Bacteria</taxon>
        <taxon>Pseudomonadati</taxon>
        <taxon>Thermodesulfobacteriota</taxon>
        <taxon>Desulfovibrionia</taxon>
        <taxon>Desulfovibrionales</taxon>
        <taxon>Desulfomicrobiaceae</taxon>
        <taxon>Desulfomicrobium</taxon>
    </lineage>
</organism>
<gene>
    <name evidence="1" type="ORF">SAMN04488082_110125</name>
</gene>
<reference evidence="2" key="1">
    <citation type="submission" date="2016-10" db="EMBL/GenBank/DDBJ databases">
        <authorList>
            <person name="Varghese N."/>
            <person name="Submissions S."/>
        </authorList>
    </citation>
    <scope>NUCLEOTIDE SEQUENCE [LARGE SCALE GENOMIC DNA]</scope>
    <source>
        <strain evidence="2">DSM 5918</strain>
    </source>
</reference>
<dbReference type="AlphaFoldDB" id="A0A1I3VMC3"/>
<name>A0A1I3VMC3_9BACT</name>
<proteinExistence type="predicted"/>
<dbReference type="Proteomes" id="UP000198635">
    <property type="component" value="Unassembled WGS sequence"/>
</dbReference>
<evidence type="ECO:0000313" key="1">
    <source>
        <dbReference type="EMBL" id="SFJ96310.1"/>
    </source>
</evidence>
<accession>A0A1I3VMC3</accession>
<dbReference type="EMBL" id="FORX01000010">
    <property type="protein sequence ID" value="SFJ96310.1"/>
    <property type="molecule type" value="Genomic_DNA"/>
</dbReference>
<dbReference type="RefSeq" id="WP_092375418.1">
    <property type="nucleotide sequence ID" value="NZ_FORX01000010.1"/>
</dbReference>
<sequence length="86" mass="9550">MLESMLEFDVSKILLQAKDILGTPVVNPYDHGKIQYSIEPSAAVFHMCSADMDLFAKSKGFPMTVTLQRDLTEPDFSDKDIVAIAL</sequence>
<keyword evidence="2" id="KW-1185">Reference proteome</keyword>
<protein>
    <submittedName>
        <fullName evidence="1">Uncharacterized protein</fullName>
    </submittedName>
</protein>
<evidence type="ECO:0000313" key="2">
    <source>
        <dbReference type="Proteomes" id="UP000198635"/>
    </source>
</evidence>
<dbReference type="STRING" id="52560.SAMN04488082_110125"/>